<comment type="caution">
    <text evidence="1">The sequence shown here is derived from an EMBL/GenBank/DDBJ whole genome shotgun (WGS) entry which is preliminary data.</text>
</comment>
<evidence type="ECO:0000313" key="1">
    <source>
        <dbReference type="EMBL" id="RBO82598.1"/>
    </source>
</evidence>
<dbReference type="InterPro" id="IPR009679">
    <property type="entry name" value="Phage_186_CII-like"/>
</dbReference>
<gene>
    <name evidence="1" type="ORF">DFP76_10562</name>
</gene>
<dbReference type="Pfam" id="PF06892">
    <property type="entry name" value="Phage_CP76"/>
    <property type="match status" value="1"/>
</dbReference>
<sequence length="147" mass="16252">MDHIDQAIYDTVHNSGMGAKAIAPLMGVGHQVLINKANPQSETHKLTLRESVALQLITGNHAIHRAMGIELSVQAEERGPVLGILESAFKAGKEHGDVVQAIYKSLEDGRMTMREQEECQREITEAIEALMQLRESVLKHSMKQMKG</sequence>
<evidence type="ECO:0000313" key="2">
    <source>
        <dbReference type="Proteomes" id="UP000252086"/>
    </source>
</evidence>
<dbReference type="RefSeq" id="WP_113874566.1">
    <property type="nucleotide sequence ID" value="NZ_QNRF01000005.1"/>
</dbReference>
<accession>A0A366D001</accession>
<dbReference type="OrthoDB" id="6688863at2"/>
<dbReference type="Proteomes" id="UP000252086">
    <property type="component" value="Unassembled WGS sequence"/>
</dbReference>
<dbReference type="AlphaFoldDB" id="A0A366D001"/>
<name>A0A366D001_9GAMM</name>
<dbReference type="GO" id="GO:0003677">
    <property type="term" value="F:DNA binding"/>
    <property type="evidence" value="ECO:0007669"/>
    <property type="project" value="InterPro"/>
</dbReference>
<dbReference type="EMBL" id="QNRF01000005">
    <property type="protein sequence ID" value="RBO82598.1"/>
    <property type="molecule type" value="Genomic_DNA"/>
</dbReference>
<organism evidence="1 2">
    <name type="scientific">Marinomonas aquiplantarum</name>
    <dbReference type="NCBI Taxonomy" id="491951"/>
    <lineage>
        <taxon>Bacteria</taxon>
        <taxon>Pseudomonadati</taxon>
        <taxon>Pseudomonadota</taxon>
        <taxon>Gammaproteobacteria</taxon>
        <taxon>Oceanospirillales</taxon>
        <taxon>Oceanospirillaceae</taxon>
        <taxon>Marinomonas</taxon>
    </lineage>
</organism>
<reference evidence="1 2" key="1">
    <citation type="submission" date="2018-06" db="EMBL/GenBank/DDBJ databases">
        <title>Genomic Encyclopedia of Type Strains, Phase III (KMG-III): the genomes of soil and plant-associated and newly described type strains.</title>
        <authorList>
            <person name="Whitman W."/>
        </authorList>
    </citation>
    <scope>NUCLEOTIDE SEQUENCE [LARGE SCALE GENOMIC DNA]</scope>
    <source>
        <strain evidence="1 2">CECT 7732</strain>
    </source>
</reference>
<protein>
    <submittedName>
        <fullName evidence="1">Phage regulatory protein CII</fullName>
    </submittedName>
</protein>
<keyword evidence="2" id="KW-1185">Reference proteome</keyword>
<proteinExistence type="predicted"/>